<dbReference type="Proteomes" id="UP000325013">
    <property type="component" value="Unassembled WGS sequence"/>
</dbReference>
<dbReference type="InterPro" id="IPR010156">
    <property type="entry name" value="CRISPR-assoc_prot_Cas6"/>
</dbReference>
<dbReference type="GO" id="GO:0016788">
    <property type="term" value="F:hydrolase activity, acting on ester bonds"/>
    <property type="evidence" value="ECO:0007669"/>
    <property type="project" value="InterPro"/>
</dbReference>
<dbReference type="GO" id="GO:0051607">
    <property type="term" value="P:defense response to virus"/>
    <property type="evidence" value="ECO:0007669"/>
    <property type="project" value="UniProtKB-KW"/>
</dbReference>
<protein>
    <submittedName>
        <fullName evidence="3">CRISPR-associated endoribonuclease Cas6</fullName>
    </submittedName>
</protein>
<reference evidence="3 4" key="1">
    <citation type="journal article" date="1992" name="Lakartidningen">
        <title>[Penicillin V and not amoxicillin is the first choice preparation in acute otitis].</title>
        <authorList>
            <person name="Kamme C."/>
            <person name="Lundgren K."/>
            <person name="Prellner K."/>
        </authorList>
    </citation>
    <scope>NUCLEOTIDE SEQUENCE [LARGE SCALE GENOMIC DNA]</scope>
    <source>
        <strain evidence="3 4">PC2777IV</strain>
    </source>
</reference>
<dbReference type="Gene3D" id="3.30.70.1890">
    <property type="match status" value="1"/>
</dbReference>
<sequence length="263" mass="31266">MRIKLHFELENNTINKDYRALILSFIKNSLKKNFNESYKEIYGEKPTVKFFTFSVYLPKPKIEKEKIELDRNYFNVLFSIYDNKQFIEFYNSFNSMINKKIDNKENEKYSYPLKNNKMELKNITMVNEKNIMSNRIRIKFLSPLVLRNHKEITINKKRKGEDIYFDFNDSDFNEQINYSVSRLIKDLKLNGVNSNIKLKPYNNLARKTVVSFKNILINSSIGEYILEGDRELLNILYKTGIGSRRSEGFGMFEVIEELKSEEG</sequence>
<evidence type="ECO:0000313" key="4">
    <source>
        <dbReference type="Proteomes" id="UP000325013"/>
    </source>
</evidence>
<keyword evidence="1" id="KW-0051">Antiviral defense</keyword>
<dbReference type="NCBIfam" id="TIGR01877">
    <property type="entry name" value="cas_cas6"/>
    <property type="match status" value="1"/>
</dbReference>
<dbReference type="CDD" id="cd21140">
    <property type="entry name" value="Cas6_I-like"/>
    <property type="match status" value="1"/>
</dbReference>
<evidence type="ECO:0000256" key="1">
    <source>
        <dbReference type="ARBA" id="ARBA00023118"/>
    </source>
</evidence>
<comment type="caution">
    <text evidence="3">The sequence shown here is derived from an EMBL/GenBank/DDBJ whole genome shotgun (WGS) entry which is preliminary data.</text>
</comment>
<proteinExistence type="predicted"/>
<dbReference type="InterPro" id="IPR045747">
    <property type="entry name" value="CRISPR-assoc_prot_Cas6_N_sf"/>
</dbReference>
<gene>
    <name evidence="3" type="primary">cas6</name>
    <name evidence="3" type="ORF">EPJ67_10025</name>
</gene>
<dbReference type="AlphaFoldDB" id="A0A5C8FY81"/>
<accession>A0A5C8FY81</accession>
<evidence type="ECO:0000259" key="2">
    <source>
        <dbReference type="Pfam" id="PF01881"/>
    </source>
</evidence>
<organism evidence="3 4">
    <name type="scientific">Brachyspira aalborgi</name>
    <dbReference type="NCBI Taxonomy" id="29522"/>
    <lineage>
        <taxon>Bacteria</taxon>
        <taxon>Pseudomonadati</taxon>
        <taxon>Spirochaetota</taxon>
        <taxon>Spirochaetia</taxon>
        <taxon>Brachyspirales</taxon>
        <taxon>Brachyspiraceae</taxon>
        <taxon>Brachyspira</taxon>
    </lineage>
</organism>
<dbReference type="OrthoDB" id="9797488at2"/>
<dbReference type="Pfam" id="PF01881">
    <property type="entry name" value="Cas_Cas6_C"/>
    <property type="match status" value="1"/>
</dbReference>
<evidence type="ECO:0000313" key="3">
    <source>
        <dbReference type="EMBL" id="TXJ54604.1"/>
    </source>
</evidence>
<dbReference type="InterPro" id="IPR049435">
    <property type="entry name" value="Cas_Cas6_C"/>
</dbReference>
<dbReference type="Gene3D" id="3.30.70.1900">
    <property type="match status" value="1"/>
</dbReference>
<dbReference type="PANTHER" id="PTHR36984">
    <property type="entry name" value="CRISPR-ASSOCIATED ENDORIBONUCLEASE CAS6 1"/>
    <property type="match status" value="1"/>
</dbReference>
<dbReference type="PANTHER" id="PTHR36984:SF3">
    <property type="entry name" value="CRISPR-ASSOCIATED ENDORIBONUCLEASE CAS6"/>
    <property type="match status" value="1"/>
</dbReference>
<dbReference type="RefSeq" id="WP_147529456.1">
    <property type="nucleotide sequence ID" value="NZ_SAYJ01000019.1"/>
</dbReference>
<name>A0A5C8FY81_9SPIR</name>
<feature type="domain" description="CRISPR associated protein Cas6 C-terminal" evidence="2">
    <location>
        <begin position="127"/>
        <end position="254"/>
    </location>
</feature>
<dbReference type="EMBL" id="SAYJ01000019">
    <property type="protein sequence ID" value="TXJ54604.1"/>
    <property type="molecule type" value="Genomic_DNA"/>
</dbReference>